<dbReference type="Pfam" id="PF01385">
    <property type="entry name" value="OrfB_IS605"/>
    <property type="match status" value="1"/>
</dbReference>
<dbReference type="NCBIfam" id="NF040570">
    <property type="entry name" value="guided_TnpB"/>
    <property type="match status" value="1"/>
</dbReference>
<keyword evidence="2" id="KW-0815">Transposition</keyword>
<name>A0A2K1P3J3_9BACT</name>
<comment type="caution">
    <text evidence="7">The sequence shown here is derived from an EMBL/GenBank/DDBJ whole genome shotgun (WGS) entry which is preliminary data.</text>
</comment>
<evidence type="ECO:0000256" key="3">
    <source>
        <dbReference type="ARBA" id="ARBA00023125"/>
    </source>
</evidence>
<dbReference type="GO" id="GO:0003677">
    <property type="term" value="F:DNA binding"/>
    <property type="evidence" value="ECO:0007669"/>
    <property type="project" value="UniProtKB-KW"/>
</dbReference>
<dbReference type="InterPro" id="IPR010095">
    <property type="entry name" value="Cas12f1-like_TNB"/>
</dbReference>
<evidence type="ECO:0000259" key="5">
    <source>
        <dbReference type="Pfam" id="PF01385"/>
    </source>
</evidence>
<feature type="domain" description="Probable transposase IS891/IS1136/IS1341" evidence="5">
    <location>
        <begin position="102"/>
        <end position="214"/>
    </location>
</feature>
<dbReference type="Proteomes" id="UP000236199">
    <property type="component" value="Unassembled WGS sequence"/>
</dbReference>
<evidence type="ECO:0000256" key="2">
    <source>
        <dbReference type="ARBA" id="ARBA00022578"/>
    </source>
</evidence>
<gene>
    <name evidence="7" type="ORF">X928_10295</name>
</gene>
<reference evidence="7 8" key="1">
    <citation type="submission" date="2013-12" db="EMBL/GenBank/DDBJ databases">
        <title>Comparative genomics of Petrotoga isolates.</title>
        <authorList>
            <person name="Nesbo C.L."/>
            <person name="Charchuk R."/>
            <person name="Chow K."/>
        </authorList>
    </citation>
    <scope>NUCLEOTIDE SEQUENCE [LARGE SCALE GENOMIC DNA]</scope>
    <source>
        <strain evidence="7 8">DSM 10691</strain>
    </source>
</reference>
<comment type="similarity">
    <text evidence="1">In the C-terminal section; belongs to the transposase 35 family.</text>
</comment>
<evidence type="ECO:0000313" key="8">
    <source>
        <dbReference type="Proteomes" id="UP000236199"/>
    </source>
</evidence>
<dbReference type="EMBL" id="AZRM01000065">
    <property type="protein sequence ID" value="PNR97348.1"/>
    <property type="molecule type" value="Genomic_DNA"/>
</dbReference>
<organism evidence="7 8">
    <name type="scientific">Petrotoga miotherma DSM 10691</name>
    <dbReference type="NCBI Taxonomy" id="1434326"/>
    <lineage>
        <taxon>Bacteria</taxon>
        <taxon>Thermotogati</taxon>
        <taxon>Thermotogota</taxon>
        <taxon>Thermotogae</taxon>
        <taxon>Petrotogales</taxon>
        <taxon>Petrotogaceae</taxon>
        <taxon>Petrotoga</taxon>
    </lineage>
</organism>
<evidence type="ECO:0000313" key="7">
    <source>
        <dbReference type="EMBL" id="PNR97348.1"/>
    </source>
</evidence>
<evidence type="ECO:0000256" key="1">
    <source>
        <dbReference type="ARBA" id="ARBA00008761"/>
    </source>
</evidence>
<dbReference type="GO" id="GO:0032196">
    <property type="term" value="P:transposition"/>
    <property type="evidence" value="ECO:0007669"/>
    <property type="project" value="UniProtKB-KW"/>
</dbReference>
<evidence type="ECO:0000259" key="6">
    <source>
        <dbReference type="Pfam" id="PF07282"/>
    </source>
</evidence>
<evidence type="ECO:0000256" key="4">
    <source>
        <dbReference type="ARBA" id="ARBA00023172"/>
    </source>
</evidence>
<protein>
    <submittedName>
        <fullName evidence="7">Transposase</fullName>
    </submittedName>
</protein>
<dbReference type="NCBIfam" id="TIGR01766">
    <property type="entry name" value="IS200/IS605 family accessory protein TnpB-like domain"/>
    <property type="match status" value="1"/>
</dbReference>
<keyword evidence="4" id="KW-0233">DNA recombination</keyword>
<feature type="domain" description="Cas12f1-like TNB" evidence="6">
    <location>
        <begin position="235"/>
        <end position="313"/>
    </location>
</feature>
<keyword evidence="3" id="KW-0238">DNA-binding</keyword>
<proteinExistence type="inferred from homology"/>
<accession>A0A2K1P3J3</accession>
<sequence>MKVVDRNFKSFFALISKAKEGNYRFSDIRLPHYLPKDGYFMLIIPRFKVKDGYFTVPMSIAFKKEFGEVKLPFPERLNKKQVKEIRIFPKHNCKFFDIEFVYVQEEENLNLNTGNALAIDFGLDNLATCITNTGASFIVDGKRLKSINQWYNKENARLQSIKDKQEIKGITHRQYINTKKRNNRLNYYMNKTARIIVNYCIENDIGNIVVGYNPDWKRNINLGKSNNQKFVQISHGNLRLKIKSLCERYGINYIEQEESYTSKADFFANDDIPVYNADNPQAYSFSGKRISRGQYKTCQGTIINADCNGALNILRKSNLMDLTLLQARGCLNQPQRIRVLS</sequence>
<keyword evidence="8" id="KW-1185">Reference proteome</keyword>
<dbReference type="InterPro" id="IPR001959">
    <property type="entry name" value="Transposase"/>
</dbReference>
<dbReference type="GO" id="GO:0006310">
    <property type="term" value="P:DNA recombination"/>
    <property type="evidence" value="ECO:0007669"/>
    <property type="project" value="UniProtKB-KW"/>
</dbReference>
<dbReference type="Pfam" id="PF07282">
    <property type="entry name" value="Cas12f1-like_TNB"/>
    <property type="match status" value="1"/>
</dbReference>
<dbReference type="AlphaFoldDB" id="A0A2K1P3J3"/>